<protein>
    <recommendedName>
        <fullName evidence="3">ParB/Sulfiredoxin domain-containing protein</fullName>
    </recommendedName>
</protein>
<evidence type="ECO:0000313" key="1">
    <source>
        <dbReference type="EMBL" id="CUX19771.1"/>
    </source>
</evidence>
<dbReference type="EMBL" id="FBWK01000018">
    <property type="protein sequence ID" value="CUX19771.1"/>
    <property type="molecule type" value="Genomic_DNA"/>
</dbReference>
<evidence type="ECO:0000313" key="2">
    <source>
        <dbReference type="Proteomes" id="UP000191988"/>
    </source>
</evidence>
<sequence length="281" mass="30808">MNMTVQNATGKRPIAALKLPDVTPCEITTAPPELRIVPPATLYVDESYQRGLSERSVKLIRKIVSEWSWTAFKPPVVVEVDGRLEVIDGQHTAIGAVTHGGIDNLPVLVVKAETHETRASAFVRHNRDRIQVTATQLHNAMVAAGDEDALTIAQVCERAGVVILRNPPPFAKFKPGETLAVSTIKSLVNRRHAAGARKVLEICRAAGAAPVSADMIKAVEHLLYAKEYQGEIEGERISLIISAKGSTIESEAQRFAAERKVPRWRAYASVIFMNRRKPRNG</sequence>
<dbReference type="InterPro" id="IPR046681">
    <property type="entry name" value="DUF6551"/>
</dbReference>
<dbReference type="AlphaFoldDB" id="A0A1S7PE68"/>
<proteinExistence type="predicted"/>
<dbReference type="STRING" id="1183432.AGR3A_Cc250103"/>
<reference evidence="2" key="1">
    <citation type="submission" date="2016-01" db="EMBL/GenBank/DDBJ databases">
        <authorList>
            <person name="Regsiter A."/>
            <person name="william w."/>
        </authorList>
    </citation>
    <scope>NUCLEOTIDE SEQUENCE [LARGE SCALE GENOMIC DNA]</scope>
    <source>
        <strain evidence="2">CFBP 6623</strain>
    </source>
</reference>
<dbReference type="Proteomes" id="UP000191988">
    <property type="component" value="Unassembled WGS sequence"/>
</dbReference>
<dbReference type="Pfam" id="PF20188">
    <property type="entry name" value="DUF6551"/>
    <property type="match status" value="1"/>
</dbReference>
<evidence type="ECO:0008006" key="3">
    <source>
        <dbReference type="Google" id="ProtNLM"/>
    </source>
</evidence>
<accession>A0A1S7PE68</accession>
<organism evidence="1 2">
    <name type="scientific">Agrobacterium tomkonis CFBP 6623</name>
    <dbReference type="NCBI Taxonomy" id="1183432"/>
    <lineage>
        <taxon>Bacteria</taxon>
        <taxon>Pseudomonadati</taxon>
        <taxon>Pseudomonadota</taxon>
        <taxon>Alphaproteobacteria</taxon>
        <taxon>Hyphomicrobiales</taxon>
        <taxon>Rhizobiaceae</taxon>
        <taxon>Rhizobium/Agrobacterium group</taxon>
        <taxon>Agrobacterium</taxon>
        <taxon>Agrobacterium tumefaciens complex</taxon>
    </lineage>
</organism>
<dbReference type="SUPFAM" id="SSF110849">
    <property type="entry name" value="ParB/Sulfiredoxin"/>
    <property type="match status" value="1"/>
</dbReference>
<keyword evidence="2" id="KW-1185">Reference proteome</keyword>
<gene>
    <name evidence="1" type="ORF">AGR3A_Cc250103</name>
</gene>
<name>A0A1S7PE68_9HYPH</name>
<dbReference type="InterPro" id="IPR036086">
    <property type="entry name" value="ParB/Sulfiredoxin_sf"/>
</dbReference>